<name>A0A1G2MNB3_9BACT</name>
<keyword evidence="1" id="KW-0472">Membrane</keyword>
<accession>A0A1G2MNB3</accession>
<feature type="transmembrane region" description="Helical" evidence="1">
    <location>
        <begin position="104"/>
        <end position="125"/>
    </location>
</feature>
<comment type="caution">
    <text evidence="2">The sequence shown here is derived from an EMBL/GenBank/DDBJ whole genome shotgun (WGS) entry which is preliminary data.</text>
</comment>
<sequence length="721" mass="80407">MEISPQLKDYILKAREAKLSDEVIFAELRKAGWAEDQVVEALKKPHVFSVMSDPKPLQIDRVIQSEPKTNSYEQSKANVSLSDSMANQPPISVENLEPKGGKKLLIVLGILIGVMILSGASYALIKTFDINLGFGGGAPYTDQNLISGLLAKTSSVKTSTYRLTGSLNVVQRDKDARPFEVQVSNEAQLREQYQNDAKRISDIQMILTTLQRYGIADYKTKVVKKFPADLKQVMADYSTTFIGSRKTDFTDPVSGKQYEYMVIDGGNDFNLRVTFETQGAISALKKSYNFVATSTFVSGNTVTFTKKSPSYFYMSSEPPKPFLVQMGEMARMLPPEMSVTLSSGATTDLRKNDSDWKWDFDGKGDFGDMSYAVNLEVLRKDKVYYARFNKIPSILLSFTGGLQKGQWIKIDPNASSTSFGQYSFYATDVSKYEDEYKEKRESAFRFIKEVAEIADREKLIEFVDQPKKIEGGERSNYEYSIKFRKEAVLPFYRSVQAISKNYKDVGMNAFDDQGMIEYLESQEFSQVFDYYDKNTSMTILTDKEGYLTGITYKMRIVPGDTAINLKDKQANLLIGLNISNINKSVSIEAPTEWKTLDELYEQMTNNLYNYAPGSAEAVKNELNNIQYLYGTGEKYSKAFALGACKRTAGTIFSDEAVSSRIEKAAGGNLSAAYCASSVSGLVTSAYAVSVPITKLQGYSWCFDSTGASKQISGNLKGTTCN</sequence>
<dbReference type="STRING" id="1802306.A3C72_03725"/>
<organism evidence="2 3">
    <name type="scientific">Candidatus Taylorbacteria bacterium RIFCSPHIGHO2_02_FULL_43_32b</name>
    <dbReference type="NCBI Taxonomy" id="1802306"/>
    <lineage>
        <taxon>Bacteria</taxon>
        <taxon>Candidatus Tayloriibacteriota</taxon>
    </lineage>
</organism>
<reference evidence="2 3" key="1">
    <citation type="journal article" date="2016" name="Nat. Commun.">
        <title>Thousands of microbial genomes shed light on interconnected biogeochemical processes in an aquifer system.</title>
        <authorList>
            <person name="Anantharaman K."/>
            <person name="Brown C.T."/>
            <person name="Hug L.A."/>
            <person name="Sharon I."/>
            <person name="Castelle C.J."/>
            <person name="Probst A.J."/>
            <person name="Thomas B.C."/>
            <person name="Singh A."/>
            <person name="Wilkins M.J."/>
            <person name="Karaoz U."/>
            <person name="Brodie E.L."/>
            <person name="Williams K.H."/>
            <person name="Hubbard S.S."/>
            <person name="Banfield J.F."/>
        </authorList>
    </citation>
    <scope>NUCLEOTIDE SEQUENCE [LARGE SCALE GENOMIC DNA]</scope>
</reference>
<evidence type="ECO:0000313" key="2">
    <source>
        <dbReference type="EMBL" id="OHA24699.1"/>
    </source>
</evidence>
<protein>
    <submittedName>
        <fullName evidence="2">Uncharacterized protein</fullName>
    </submittedName>
</protein>
<dbReference type="Proteomes" id="UP000177130">
    <property type="component" value="Unassembled WGS sequence"/>
</dbReference>
<dbReference type="EMBL" id="MHRK01000007">
    <property type="protein sequence ID" value="OHA24699.1"/>
    <property type="molecule type" value="Genomic_DNA"/>
</dbReference>
<dbReference type="AlphaFoldDB" id="A0A1G2MNB3"/>
<evidence type="ECO:0000256" key="1">
    <source>
        <dbReference type="SAM" id="Phobius"/>
    </source>
</evidence>
<gene>
    <name evidence="2" type="ORF">A3C72_03725</name>
</gene>
<keyword evidence="1" id="KW-1133">Transmembrane helix</keyword>
<keyword evidence="1" id="KW-0812">Transmembrane</keyword>
<evidence type="ECO:0000313" key="3">
    <source>
        <dbReference type="Proteomes" id="UP000177130"/>
    </source>
</evidence>
<proteinExistence type="predicted"/>